<feature type="chain" id="PRO_5039028038" description="GST C-terminal domain-containing protein" evidence="1">
    <location>
        <begin position="26"/>
        <end position="120"/>
    </location>
</feature>
<protein>
    <recommendedName>
        <fullName evidence="2">GST C-terminal domain-containing protein</fullName>
    </recommendedName>
</protein>
<dbReference type="EMBL" id="JAGGNH010000002">
    <property type="protein sequence ID" value="KAJ0982795.1"/>
    <property type="molecule type" value="Genomic_DNA"/>
</dbReference>
<comment type="caution">
    <text evidence="3">The sequence shown here is derived from an EMBL/GenBank/DDBJ whole genome shotgun (WGS) entry which is preliminary data.</text>
</comment>
<dbReference type="Pfam" id="PF13410">
    <property type="entry name" value="GST_C_2"/>
    <property type="match status" value="1"/>
</dbReference>
<evidence type="ECO:0000313" key="4">
    <source>
        <dbReference type="Proteomes" id="UP001085076"/>
    </source>
</evidence>
<reference evidence="3" key="2">
    <citation type="journal article" date="2022" name="Hortic Res">
        <title>The genome of Dioscorea zingiberensis sheds light on the biosynthesis, origin and evolution of the medicinally important diosgenin saponins.</title>
        <authorList>
            <person name="Li Y."/>
            <person name="Tan C."/>
            <person name="Li Z."/>
            <person name="Guo J."/>
            <person name="Li S."/>
            <person name="Chen X."/>
            <person name="Wang C."/>
            <person name="Dai X."/>
            <person name="Yang H."/>
            <person name="Song W."/>
            <person name="Hou L."/>
            <person name="Xu J."/>
            <person name="Tong Z."/>
            <person name="Xu A."/>
            <person name="Yuan X."/>
            <person name="Wang W."/>
            <person name="Yang Q."/>
            <person name="Chen L."/>
            <person name="Sun Z."/>
            <person name="Wang K."/>
            <person name="Pan B."/>
            <person name="Chen J."/>
            <person name="Bao Y."/>
            <person name="Liu F."/>
            <person name="Qi X."/>
            <person name="Gang D.R."/>
            <person name="Wen J."/>
            <person name="Li J."/>
        </authorList>
    </citation>
    <scope>NUCLEOTIDE SEQUENCE</scope>
    <source>
        <strain evidence="3">Dzin_1.0</strain>
    </source>
</reference>
<dbReference type="InterPro" id="IPR010987">
    <property type="entry name" value="Glutathione-S-Trfase_C-like"/>
</dbReference>
<accession>A0A9D5D2B2</accession>
<name>A0A9D5D2B2_9LILI</name>
<evidence type="ECO:0000256" key="1">
    <source>
        <dbReference type="SAM" id="SignalP"/>
    </source>
</evidence>
<dbReference type="CDD" id="cd03185">
    <property type="entry name" value="GST_C_Tau"/>
    <property type="match status" value="1"/>
</dbReference>
<dbReference type="PROSITE" id="PS50405">
    <property type="entry name" value="GST_CTER"/>
    <property type="match status" value="1"/>
</dbReference>
<dbReference type="GO" id="GO:0004364">
    <property type="term" value="F:glutathione transferase activity"/>
    <property type="evidence" value="ECO:0007669"/>
    <property type="project" value="InterPro"/>
</dbReference>
<proteinExistence type="predicted"/>
<sequence length="120" mass="13577">MPFPSIMELLFFLLILMTLLSLGFGLSTSTTSKGKRWFNGERIGYLDIALGCHLGWLKVVEKLEKMKLLDEGKNPNLFAWAEGFCSDDAVKKVMPENEKLVEYAKKLMIKWTAAADSQTK</sequence>
<dbReference type="InterPro" id="IPR036282">
    <property type="entry name" value="Glutathione-S-Trfase_C_sf"/>
</dbReference>
<dbReference type="OrthoDB" id="4951845at2759"/>
<dbReference type="Gene3D" id="1.20.1050.10">
    <property type="match status" value="1"/>
</dbReference>
<evidence type="ECO:0000313" key="3">
    <source>
        <dbReference type="EMBL" id="KAJ0982795.1"/>
    </source>
</evidence>
<keyword evidence="1" id="KW-0732">Signal</keyword>
<feature type="domain" description="GST C-terminal" evidence="2">
    <location>
        <begin position="1"/>
        <end position="107"/>
    </location>
</feature>
<keyword evidence="4" id="KW-1185">Reference proteome</keyword>
<gene>
    <name evidence="3" type="ORF">J5N97_011050</name>
</gene>
<reference evidence="3" key="1">
    <citation type="submission" date="2021-03" db="EMBL/GenBank/DDBJ databases">
        <authorList>
            <person name="Li Z."/>
            <person name="Yang C."/>
        </authorList>
    </citation>
    <scope>NUCLEOTIDE SEQUENCE</scope>
    <source>
        <strain evidence="3">Dzin_1.0</strain>
        <tissue evidence="3">Leaf</tissue>
    </source>
</reference>
<dbReference type="SUPFAM" id="SSF47616">
    <property type="entry name" value="GST C-terminal domain-like"/>
    <property type="match status" value="1"/>
</dbReference>
<evidence type="ECO:0000259" key="2">
    <source>
        <dbReference type="PROSITE" id="PS50405"/>
    </source>
</evidence>
<dbReference type="AlphaFoldDB" id="A0A9D5D2B2"/>
<feature type="signal peptide" evidence="1">
    <location>
        <begin position="1"/>
        <end position="25"/>
    </location>
</feature>
<dbReference type="InterPro" id="IPR045074">
    <property type="entry name" value="GST_C_Tau"/>
</dbReference>
<organism evidence="3 4">
    <name type="scientific">Dioscorea zingiberensis</name>
    <dbReference type="NCBI Taxonomy" id="325984"/>
    <lineage>
        <taxon>Eukaryota</taxon>
        <taxon>Viridiplantae</taxon>
        <taxon>Streptophyta</taxon>
        <taxon>Embryophyta</taxon>
        <taxon>Tracheophyta</taxon>
        <taxon>Spermatophyta</taxon>
        <taxon>Magnoliopsida</taxon>
        <taxon>Liliopsida</taxon>
        <taxon>Dioscoreales</taxon>
        <taxon>Dioscoreaceae</taxon>
        <taxon>Dioscorea</taxon>
    </lineage>
</organism>
<dbReference type="GO" id="GO:0006749">
    <property type="term" value="P:glutathione metabolic process"/>
    <property type="evidence" value="ECO:0007669"/>
    <property type="project" value="InterPro"/>
</dbReference>
<dbReference type="Proteomes" id="UP001085076">
    <property type="component" value="Miscellaneous, Linkage group lg02"/>
</dbReference>